<keyword evidence="8 13" id="KW-0249">Electron transport</keyword>
<keyword evidence="5 13" id="KW-0812">Transmembrane</keyword>
<comment type="subcellular location">
    <subcellularLocation>
        <location evidence="1">Membrane</location>
        <topology evidence="1">Multi-pass membrane protein</topology>
    </subcellularLocation>
    <subcellularLocation>
        <location evidence="13">Mitochondrion inner membrane</location>
        <topology evidence="13">Multi-pass membrane protein</topology>
    </subcellularLocation>
</comment>
<evidence type="ECO:0000256" key="1">
    <source>
        <dbReference type="ARBA" id="ARBA00004141"/>
    </source>
</evidence>
<dbReference type="Gene3D" id="2.60.40.420">
    <property type="entry name" value="Cupredoxins - blue copper proteins"/>
    <property type="match status" value="1"/>
</dbReference>
<dbReference type="PANTHER" id="PTHR22888:SF9">
    <property type="entry name" value="CYTOCHROME C OXIDASE SUBUNIT 2"/>
    <property type="match status" value="1"/>
</dbReference>
<dbReference type="InterPro" id="IPR001505">
    <property type="entry name" value="Copper_CuA"/>
</dbReference>
<dbReference type="AlphaFoldDB" id="V5KWH6"/>
<reference evidence="17" key="1">
    <citation type="journal article" date="2013" name="Curr. Biol.">
        <title>Colponemids represent multiple ancient alveolate lineages.</title>
        <authorList>
            <person name="Janouskovec J."/>
            <person name="Tikhonenkov D.V."/>
            <person name="Mikhailov K.V."/>
            <person name="Simdyanov T.G."/>
            <person name="Aleoshin V.V."/>
            <person name="Mylnikov A.P."/>
            <person name="Keeling P.J."/>
        </authorList>
    </citation>
    <scope>NUCLEOTIDE SEQUENCE</scope>
    <source>
        <strain evidence="17">Colp-5</strain>
    </source>
</reference>
<dbReference type="EMBL" id="KF651061">
    <property type="protein sequence ID" value="AHA41681.1"/>
    <property type="molecule type" value="Genomic_DNA"/>
</dbReference>
<evidence type="ECO:0000256" key="5">
    <source>
        <dbReference type="ARBA" id="ARBA00022692"/>
    </source>
</evidence>
<dbReference type="SUPFAM" id="SSF49503">
    <property type="entry name" value="Cupredoxins"/>
    <property type="match status" value="1"/>
</dbReference>
<organism evidence="17">
    <name type="scientific">Acavomonas peruviana</name>
    <dbReference type="NCBI Taxonomy" id="1542312"/>
    <lineage>
        <taxon>Eukaryota</taxon>
        <taxon>Sar</taxon>
        <taxon>Alveolata</taxon>
        <taxon>Colponemida</taxon>
        <taxon>Acavomonidia</taxon>
        <taxon>Acavomonas</taxon>
    </lineage>
</organism>
<evidence type="ECO:0000256" key="9">
    <source>
        <dbReference type="ARBA" id="ARBA00022989"/>
    </source>
</evidence>
<evidence type="ECO:0000256" key="7">
    <source>
        <dbReference type="ARBA" id="ARBA00022967"/>
    </source>
</evidence>
<accession>V5KWH6</accession>
<comment type="catalytic activity">
    <reaction evidence="12">
        <text>4 Fe(II)-[cytochrome c] + O2 + 8 H(+)(in) = 4 Fe(III)-[cytochrome c] + 2 H2O + 4 H(+)(out)</text>
        <dbReference type="Rhea" id="RHEA:11436"/>
        <dbReference type="Rhea" id="RHEA-COMP:10350"/>
        <dbReference type="Rhea" id="RHEA-COMP:14399"/>
        <dbReference type="ChEBI" id="CHEBI:15377"/>
        <dbReference type="ChEBI" id="CHEBI:15378"/>
        <dbReference type="ChEBI" id="CHEBI:15379"/>
        <dbReference type="ChEBI" id="CHEBI:29033"/>
        <dbReference type="ChEBI" id="CHEBI:29034"/>
        <dbReference type="EC" id="7.1.1.9"/>
    </reaction>
    <physiologicalReaction direction="left-to-right" evidence="12">
        <dbReference type="Rhea" id="RHEA:11437"/>
    </physiologicalReaction>
</comment>
<dbReference type="InterPro" id="IPR045187">
    <property type="entry name" value="CcO_II"/>
</dbReference>
<dbReference type="PROSITE" id="PS50857">
    <property type="entry name" value="COX2_CUA"/>
    <property type="match status" value="1"/>
</dbReference>
<protein>
    <recommendedName>
        <fullName evidence="13">Cytochrome c oxidase subunit 2</fullName>
    </recommendedName>
</protein>
<evidence type="ECO:0000259" key="15">
    <source>
        <dbReference type="PROSITE" id="PS50857"/>
    </source>
</evidence>
<feature type="domain" description="Cytochrome oxidase subunit II transmembrane region profile" evidence="16">
    <location>
        <begin position="42"/>
        <end position="143"/>
    </location>
</feature>
<feature type="domain" description="Cytochrome oxidase subunit II copper A binding" evidence="15">
    <location>
        <begin position="144"/>
        <end position="292"/>
    </location>
</feature>
<keyword evidence="3 13" id="KW-0813">Transport</keyword>
<dbReference type="Pfam" id="PF02790">
    <property type="entry name" value="COX2_TM"/>
    <property type="match status" value="1"/>
</dbReference>
<feature type="transmembrane region" description="Helical" evidence="14">
    <location>
        <begin position="6"/>
        <end position="29"/>
    </location>
</feature>
<feature type="transmembrane region" description="Helical" evidence="14">
    <location>
        <begin position="115"/>
        <end position="138"/>
    </location>
</feature>
<keyword evidence="10 13" id="KW-0186">Copper</keyword>
<dbReference type="InterPro" id="IPR036257">
    <property type="entry name" value="Cyt_c_oxidase_su2_TM_sf"/>
</dbReference>
<reference evidence="17" key="2">
    <citation type="journal article" date="2014" name="PLoS ONE">
        <title>Description of Colponema vietnamica sp.n. and Acavomonas peruviana n. gen. n. sp., two new alveolate phyla (Colponemidia nom. nov. and Acavomonidia nom. nov.) and their contributions to reconstructing the ancestral state of alveolates and eukaryotes.</title>
        <authorList>
            <person name="Tikhonenkov D.V."/>
            <person name="Janouskovec J."/>
            <person name="Mylnikov A.P."/>
            <person name="Mikhailov K.V."/>
            <person name="Simdyanov T.G."/>
            <person name="Aleoshin V.V."/>
            <person name="Keeling P.J."/>
        </authorList>
    </citation>
    <scope>NUCLEOTIDE SEQUENCE</scope>
    <source>
        <strain evidence="17">Colp-5</strain>
    </source>
</reference>
<evidence type="ECO:0000259" key="16">
    <source>
        <dbReference type="PROSITE" id="PS50999"/>
    </source>
</evidence>
<dbReference type="EMBL" id="KF651061">
    <property type="protein sequence ID" value="AHA41638.1"/>
    <property type="molecule type" value="Genomic_DNA"/>
</dbReference>
<keyword evidence="7" id="KW-1278">Translocase</keyword>
<evidence type="ECO:0000256" key="4">
    <source>
        <dbReference type="ARBA" id="ARBA00022660"/>
    </source>
</evidence>
<comment type="cofactor">
    <cofactor evidence="13">
        <name>Cu cation</name>
        <dbReference type="ChEBI" id="CHEBI:23378"/>
    </cofactor>
    <text evidence="13">Binds a copper A center.</text>
</comment>
<evidence type="ECO:0000256" key="14">
    <source>
        <dbReference type="SAM" id="Phobius"/>
    </source>
</evidence>
<keyword evidence="13 17" id="KW-0496">Mitochondrion</keyword>
<dbReference type="InterPro" id="IPR008972">
    <property type="entry name" value="Cupredoxin"/>
</dbReference>
<evidence type="ECO:0000256" key="11">
    <source>
        <dbReference type="ARBA" id="ARBA00023136"/>
    </source>
</evidence>
<dbReference type="InterPro" id="IPR002429">
    <property type="entry name" value="CcO_II-like_C"/>
</dbReference>
<sequence length="298" mass="34851">MIPFIYFFLFFVSVILFNEFWSNLFFFVLKVIDFIFFNTFNKNLNFFWDFNVPATPLMDGIINLHHDIISYDIFILVAVTWMLYRSYYHFYLVKPESFDISRSMPGPTHNSTLEFLWTLFPFFILGAIVSSSLSLLYAMDECIEPSLTIKITGNQWYWGYSYDGMVKSQSSEDFENYKFSYLSYMLSNDDFKDSTDFTKYRLLKVDKPMVIPVMTHIRLLVTSSDVIHSWAVPALGIKIDGIPGRLQGGYLFVLTEGIFYGQCSELCGINHAFMPIAVEAVDKSKFIDWVFYRTEVQL</sequence>
<comment type="similarity">
    <text evidence="2 13">Belongs to the cytochrome c oxidase subunit 2 family.</text>
</comment>
<feature type="transmembrane region" description="Helical" evidence="14">
    <location>
        <begin position="68"/>
        <end position="87"/>
    </location>
</feature>
<dbReference type="GO" id="GO:0042773">
    <property type="term" value="P:ATP synthesis coupled electron transport"/>
    <property type="evidence" value="ECO:0007669"/>
    <property type="project" value="TreeGrafter"/>
</dbReference>
<dbReference type="Gene3D" id="1.10.287.90">
    <property type="match status" value="1"/>
</dbReference>
<dbReference type="PANTHER" id="PTHR22888">
    <property type="entry name" value="CYTOCHROME C OXIDASE, SUBUNIT II"/>
    <property type="match status" value="1"/>
</dbReference>
<evidence type="ECO:0000256" key="10">
    <source>
        <dbReference type="ARBA" id="ARBA00023008"/>
    </source>
</evidence>
<evidence type="ECO:0000256" key="13">
    <source>
        <dbReference type="RuleBase" id="RU000457"/>
    </source>
</evidence>
<dbReference type="GO" id="GO:0005507">
    <property type="term" value="F:copper ion binding"/>
    <property type="evidence" value="ECO:0007669"/>
    <property type="project" value="InterPro"/>
</dbReference>
<evidence type="ECO:0000256" key="2">
    <source>
        <dbReference type="ARBA" id="ARBA00007866"/>
    </source>
</evidence>
<dbReference type="Pfam" id="PF00116">
    <property type="entry name" value="COX2"/>
    <property type="match status" value="1"/>
</dbReference>
<evidence type="ECO:0000256" key="6">
    <source>
        <dbReference type="ARBA" id="ARBA00022723"/>
    </source>
</evidence>
<evidence type="ECO:0000313" key="17">
    <source>
        <dbReference type="EMBL" id="AHA41638.1"/>
    </source>
</evidence>
<comment type="function">
    <text evidence="13">Component of the cytochrome c oxidase, the last enzyme in the mitochondrial electron transport chain which drives oxidative phosphorylation. The respiratory chain contains 3 multisubunit complexes succinate dehydrogenase (complex II, CII), ubiquinol-cytochrome c oxidoreductase (cytochrome b-c1 complex, complex III, CIII) and cytochrome c oxidase (complex IV, CIV), that cooperate to transfer electrons derived from NADH and succinate to molecular oxygen, creating an electrochemical gradient over the inner membrane that drives transmembrane transport and the ATP synthase. Cytochrome c oxidase is the component of the respiratory chain that catalyzes the reduction of oxygen to water. Electrons originating from reduced cytochrome c in the intermembrane space (IMS) are transferred via the dinuclear copper A center (CU(A)) of subunit 2 and heme A of subunit 1 to the active site in subunit 1, a binuclear center (BNC) formed by heme A3 and copper B (CU(B)). The BNC reduces molecular oxygen to 2 water molecules using 4 electrons from cytochrome c in the IMS and 4 protons from the mitochondrial matrix.</text>
</comment>
<dbReference type="InterPro" id="IPR011759">
    <property type="entry name" value="Cyt_c_oxidase_su2_TM_dom"/>
</dbReference>
<keyword evidence="6 13" id="KW-0479">Metal-binding</keyword>
<dbReference type="PROSITE" id="PS50999">
    <property type="entry name" value="COX2_TM"/>
    <property type="match status" value="1"/>
</dbReference>
<evidence type="ECO:0000256" key="12">
    <source>
        <dbReference type="ARBA" id="ARBA00049512"/>
    </source>
</evidence>
<gene>
    <name evidence="17" type="primary">cox2</name>
</gene>
<evidence type="ECO:0000256" key="3">
    <source>
        <dbReference type="ARBA" id="ARBA00022448"/>
    </source>
</evidence>
<dbReference type="SUPFAM" id="SSF81464">
    <property type="entry name" value="Cytochrome c oxidase subunit II-like, transmembrane region"/>
    <property type="match status" value="1"/>
</dbReference>
<keyword evidence="11 13" id="KW-0472">Membrane</keyword>
<keyword evidence="4 13" id="KW-0679">Respiratory chain</keyword>
<dbReference type="PROSITE" id="PS00078">
    <property type="entry name" value="COX2"/>
    <property type="match status" value="1"/>
</dbReference>
<dbReference type="GO" id="GO:0005743">
    <property type="term" value="C:mitochondrial inner membrane"/>
    <property type="evidence" value="ECO:0007669"/>
    <property type="project" value="UniProtKB-SubCell"/>
</dbReference>
<geneLocation type="mitochondrion" evidence="17"/>
<name>V5KWH6_9ALVE</name>
<dbReference type="PRINTS" id="PR01166">
    <property type="entry name" value="CYCOXIDASEII"/>
</dbReference>
<dbReference type="GO" id="GO:0004129">
    <property type="term" value="F:cytochrome-c oxidase activity"/>
    <property type="evidence" value="ECO:0007669"/>
    <property type="project" value="UniProtKB-EC"/>
</dbReference>
<proteinExistence type="inferred from homology"/>
<keyword evidence="13" id="KW-0999">Mitochondrion inner membrane</keyword>
<keyword evidence="9 14" id="KW-1133">Transmembrane helix</keyword>
<evidence type="ECO:0000256" key="8">
    <source>
        <dbReference type="ARBA" id="ARBA00022982"/>
    </source>
</evidence>